<evidence type="ECO:0000256" key="1">
    <source>
        <dbReference type="SAM" id="MobiDB-lite"/>
    </source>
</evidence>
<keyword evidence="2" id="KW-0732">Signal</keyword>
<dbReference type="GO" id="GO:0005886">
    <property type="term" value="C:plasma membrane"/>
    <property type="evidence" value="ECO:0007669"/>
    <property type="project" value="InterPro"/>
</dbReference>
<feature type="compositionally biased region" description="Low complexity" evidence="1">
    <location>
        <begin position="264"/>
        <end position="276"/>
    </location>
</feature>
<proteinExistence type="predicted"/>
<sequence>MEALSFLRLLWRPAAAATMPDETRSSAARTDYASDDEDDEFFELELAHYVTDSDSEGGTDSSAAAFVKSNNGMRQTSPADAKTRDASRYFSADKPAVTLSHPPTAPFSKRKILPVESASQPQSPISLFKSSPKLRVLMFRRSRSKSVAAPSAKAEETEETELKKSASSNIFFAVKPRELVESLFSDDSSSKRLSKDGLQKYLNLVKPLSVGISRRYNETFKFPSAESPLTSPASSPAATAAVFSPRLGKGFRVRPKQLLGMSKSATLATTSATSSPARRDGSLDQQHDGIQGAILHCKTSYYSSRDGSVLWRSASDPSSHGKSTDSV</sequence>
<feature type="region of interest" description="Disordered" evidence="1">
    <location>
        <begin position="52"/>
        <end position="85"/>
    </location>
</feature>
<dbReference type="STRING" id="71139.A0A059DJN0"/>
<dbReference type="AlphaFoldDB" id="A0A059DJN0"/>
<dbReference type="GO" id="GO:0016020">
    <property type="term" value="C:membrane"/>
    <property type="evidence" value="ECO:0000318"/>
    <property type="project" value="GO_Central"/>
</dbReference>
<name>A0A059DJN0_EUCGR</name>
<feature type="signal peptide" evidence="2">
    <location>
        <begin position="1"/>
        <end position="16"/>
    </location>
</feature>
<feature type="compositionally biased region" description="Basic and acidic residues" evidence="1">
    <location>
        <begin position="277"/>
        <end position="287"/>
    </location>
</feature>
<organism evidence="3">
    <name type="scientific">Eucalyptus grandis</name>
    <name type="common">Flooded gum</name>
    <dbReference type="NCBI Taxonomy" id="71139"/>
    <lineage>
        <taxon>Eukaryota</taxon>
        <taxon>Viridiplantae</taxon>
        <taxon>Streptophyta</taxon>
        <taxon>Embryophyta</taxon>
        <taxon>Tracheophyta</taxon>
        <taxon>Spermatophyta</taxon>
        <taxon>Magnoliopsida</taxon>
        <taxon>eudicotyledons</taxon>
        <taxon>Gunneridae</taxon>
        <taxon>Pentapetalae</taxon>
        <taxon>rosids</taxon>
        <taxon>malvids</taxon>
        <taxon>Myrtales</taxon>
        <taxon>Myrtaceae</taxon>
        <taxon>Myrtoideae</taxon>
        <taxon>Eucalypteae</taxon>
        <taxon>Eucalyptus</taxon>
    </lineage>
</organism>
<feature type="region of interest" description="Disordered" evidence="1">
    <location>
        <begin position="262"/>
        <end position="289"/>
    </location>
</feature>
<dbReference type="Gramene" id="KCW90581">
    <property type="protein sequence ID" value="KCW90581"/>
    <property type="gene ID" value="EUGRSUZ_A02686"/>
</dbReference>
<feature type="compositionally biased region" description="Polar residues" evidence="1">
    <location>
        <begin position="68"/>
        <end position="78"/>
    </location>
</feature>
<dbReference type="InParanoid" id="A0A059DJN0"/>
<dbReference type="PANTHER" id="PTHR33929:SF4">
    <property type="entry name" value="MEMBRANE-ASSOCIATED KINASE REGULATOR 5"/>
    <property type="match status" value="1"/>
</dbReference>
<evidence type="ECO:0000256" key="2">
    <source>
        <dbReference type="SAM" id="SignalP"/>
    </source>
</evidence>
<dbReference type="FunCoup" id="A0A059DJN0">
    <property type="interactions" value="112"/>
</dbReference>
<feature type="compositionally biased region" description="Low complexity" evidence="1">
    <location>
        <begin position="56"/>
        <end position="65"/>
    </location>
</feature>
<dbReference type="PANTHER" id="PTHR33929">
    <property type="entry name" value="MEMBRANE-ASSOCIATED KINASE REGULATOR 2-RELATED"/>
    <property type="match status" value="1"/>
</dbReference>
<protein>
    <recommendedName>
        <fullName evidence="4">Membrane-associated kinase regulator 2</fullName>
    </recommendedName>
</protein>
<dbReference type="EMBL" id="KK198753">
    <property type="protein sequence ID" value="KCW90581.1"/>
    <property type="molecule type" value="Genomic_DNA"/>
</dbReference>
<dbReference type="InterPro" id="IPR039619">
    <property type="entry name" value="MAKR2/5"/>
</dbReference>
<evidence type="ECO:0008006" key="4">
    <source>
        <dbReference type="Google" id="ProtNLM"/>
    </source>
</evidence>
<dbReference type="OMA" id="ETSCEIE"/>
<gene>
    <name evidence="3" type="ORF">EUGRSUZ_A02686</name>
</gene>
<reference evidence="3" key="1">
    <citation type="submission" date="2013-07" db="EMBL/GenBank/DDBJ databases">
        <title>The genome of Eucalyptus grandis.</title>
        <authorList>
            <person name="Schmutz J."/>
            <person name="Hayes R."/>
            <person name="Myburg A."/>
            <person name="Tuskan G."/>
            <person name="Grattapaglia D."/>
            <person name="Rokhsar D.S."/>
        </authorList>
    </citation>
    <scope>NUCLEOTIDE SEQUENCE</scope>
    <source>
        <tissue evidence="3">Leaf extractions</tissue>
    </source>
</reference>
<feature type="chain" id="PRO_5001576352" description="Membrane-associated kinase regulator 2" evidence="2">
    <location>
        <begin position="17"/>
        <end position="327"/>
    </location>
</feature>
<dbReference type="eggNOG" id="ENOG502RYGF">
    <property type="taxonomic scope" value="Eukaryota"/>
</dbReference>
<evidence type="ECO:0000313" key="3">
    <source>
        <dbReference type="EMBL" id="KCW90581.1"/>
    </source>
</evidence>
<accession>A0A059DJN0</accession>